<dbReference type="Proteomes" id="UP000011086">
    <property type="component" value="Unassembled WGS sequence"/>
</dbReference>
<sequence length="34" mass="3977">MEDIVFLLVELESVLKSTINNDKHLEYQATKEEP</sequence>
<name>A0AA97PFB5_PYRO3</name>
<dbReference type="AlphaFoldDB" id="A0AA97PFB5"/>
<gene>
    <name evidence="1" type="ORF">OOU_Y34scaffold01112g10</name>
</gene>
<proteinExistence type="predicted"/>
<dbReference type="EMBL" id="JH792971">
    <property type="protein sequence ID" value="ELQ32507.1"/>
    <property type="molecule type" value="Genomic_DNA"/>
</dbReference>
<organism evidence="1">
    <name type="scientific">Pyricularia oryzae (strain Y34)</name>
    <name type="common">Rice blast fungus</name>
    <name type="synonym">Magnaporthe oryzae</name>
    <dbReference type="NCBI Taxonomy" id="1143189"/>
    <lineage>
        <taxon>Eukaryota</taxon>
        <taxon>Fungi</taxon>
        <taxon>Dikarya</taxon>
        <taxon>Ascomycota</taxon>
        <taxon>Pezizomycotina</taxon>
        <taxon>Sordariomycetes</taxon>
        <taxon>Sordariomycetidae</taxon>
        <taxon>Magnaporthales</taxon>
        <taxon>Pyriculariaceae</taxon>
        <taxon>Pyricularia</taxon>
    </lineage>
</organism>
<accession>A0AA97PFB5</accession>
<reference evidence="1" key="1">
    <citation type="journal article" date="2012" name="PLoS Genet.">
        <title>Comparative analysis of the genomes of two field isolates of the rice blast fungus Magnaporthe oryzae.</title>
        <authorList>
            <person name="Xue M."/>
            <person name="Yang J."/>
            <person name="Li Z."/>
            <person name="Hu S."/>
            <person name="Yao N."/>
            <person name="Dean R.A."/>
            <person name="Zhao W."/>
            <person name="Shen M."/>
            <person name="Zhang H."/>
            <person name="Li C."/>
            <person name="Liu L."/>
            <person name="Cao L."/>
            <person name="Xu X."/>
            <person name="Xing Y."/>
            <person name="Hsiang T."/>
            <person name="Zhang Z."/>
            <person name="Xu J.R."/>
            <person name="Peng Y.L."/>
        </authorList>
    </citation>
    <scope>NUCLEOTIDE SEQUENCE</scope>
    <source>
        <strain evidence="1">Y34</strain>
    </source>
</reference>
<evidence type="ECO:0000313" key="1">
    <source>
        <dbReference type="EMBL" id="ELQ32507.1"/>
    </source>
</evidence>
<protein>
    <submittedName>
        <fullName evidence="1">Uncharacterized protein</fullName>
    </submittedName>
</protein>